<dbReference type="AlphaFoldDB" id="A0A3S0HUB0"/>
<keyword evidence="4 7" id="KW-1133">Transmembrane helix</keyword>
<dbReference type="RefSeq" id="WP_126619593.1">
    <property type="nucleotide sequence ID" value="NZ_JBHUCY010000034.1"/>
</dbReference>
<name>A0A3S0HUB0_9PROT</name>
<dbReference type="Pfam" id="PF02361">
    <property type="entry name" value="CbiQ"/>
    <property type="match status" value="1"/>
</dbReference>
<keyword evidence="5 7" id="KW-0472">Membrane</keyword>
<evidence type="ECO:0000256" key="2">
    <source>
        <dbReference type="ARBA" id="ARBA00008564"/>
    </source>
</evidence>
<dbReference type="CDD" id="cd16914">
    <property type="entry name" value="EcfT"/>
    <property type="match status" value="1"/>
</dbReference>
<protein>
    <submittedName>
        <fullName evidence="8">Energy-coupling factor transporter transmembrane protein EcfT</fullName>
    </submittedName>
</protein>
<feature type="region of interest" description="Disordered" evidence="6">
    <location>
        <begin position="197"/>
        <end position="225"/>
    </location>
</feature>
<feature type="transmembrane region" description="Helical" evidence="7">
    <location>
        <begin position="21"/>
        <end position="53"/>
    </location>
</feature>
<organism evidence="8 9">
    <name type="scientific">Azospirillum griseum</name>
    <dbReference type="NCBI Taxonomy" id="2496639"/>
    <lineage>
        <taxon>Bacteria</taxon>
        <taxon>Pseudomonadati</taxon>
        <taxon>Pseudomonadota</taxon>
        <taxon>Alphaproteobacteria</taxon>
        <taxon>Rhodospirillales</taxon>
        <taxon>Azospirillaceae</taxon>
        <taxon>Azospirillum</taxon>
    </lineage>
</organism>
<accession>A0A3S0HUB0</accession>
<dbReference type="InterPro" id="IPR003339">
    <property type="entry name" value="ABC/ECF_trnsptr_transmembrane"/>
</dbReference>
<proteinExistence type="inferred from homology"/>
<evidence type="ECO:0000256" key="4">
    <source>
        <dbReference type="ARBA" id="ARBA00022989"/>
    </source>
</evidence>
<keyword evidence="3 7" id="KW-0812">Transmembrane</keyword>
<comment type="subcellular location">
    <subcellularLocation>
        <location evidence="1">Membrane</location>
        <topology evidence="1">Multi-pass membrane protein</topology>
    </subcellularLocation>
</comment>
<evidence type="ECO:0000313" key="8">
    <source>
        <dbReference type="EMBL" id="RTR15855.1"/>
    </source>
</evidence>
<dbReference type="OrthoDB" id="5868344at2"/>
<dbReference type="GO" id="GO:0005886">
    <property type="term" value="C:plasma membrane"/>
    <property type="evidence" value="ECO:0007669"/>
    <property type="project" value="TreeGrafter"/>
</dbReference>
<evidence type="ECO:0000313" key="9">
    <source>
        <dbReference type="Proteomes" id="UP000277007"/>
    </source>
</evidence>
<dbReference type="Proteomes" id="UP000277007">
    <property type="component" value="Unassembled WGS sequence"/>
</dbReference>
<sequence>MLGLYLHRDSPIHRLGAGVKMGGLLAATLLVLALPGAVGALGAGLSGLFALWLAKLPLGRVLRELRAPVLMLGLLFGVQALVAGTGWADTLAAVARFAALILLATLVTLTTKVAAMVDLFERVFAILRPLGVNPAKLALMLALTIRFIPLLAEQVREVRMAQQARGVERSIAALFVPLLVKILRLADDLTAALDARGYDPTDDARPGTSPNDAVGPNNKEAQPPC</sequence>
<reference evidence="8 9" key="1">
    <citation type="submission" date="2018-12" db="EMBL/GenBank/DDBJ databases">
        <authorList>
            <person name="Yang Y."/>
        </authorList>
    </citation>
    <scope>NUCLEOTIDE SEQUENCE [LARGE SCALE GENOMIC DNA]</scope>
    <source>
        <strain evidence="8 9">L-25-5w-1</strain>
    </source>
</reference>
<feature type="transmembrane region" description="Helical" evidence="7">
    <location>
        <begin position="65"/>
        <end position="85"/>
    </location>
</feature>
<keyword evidence="9" id="KW-1185">Reference proteome</keyword>
<comment type="similarity">
    <text evidence="2">Belongs to the CbiQ family.</text>
</comment>
<evidence type="ECO:0000256" key="6">
    <source>
        <dbReference type="SAM" id="MobiDB-lite"/>
    </source>
</evidence>
<comment type="caution">
    <text evidence="8">The sequence shown here is derived from an EMBL/GenBank/DDBJ whole genome shotgun (WGS) entry which is preliminary data.</text>
</comment>
<gene>
    <name evidence="8" type="ORF">EJ903_22230</name>
</gene>
<dbReference type="PANTHER" id="PTHR33514:SF13">
    <property type="entry name" value="PROTEIN ABCI12, CHLOROPLASTIC"/>
    <property type="match status" value="1"/>
</dbReference>
<evidence type="ECO:0000256" key="3">
    <source>
        <dbReference type="ARBA" id="ARBA00022692"/>
    </source>
</evidence>
<evidence type="ECO:0000256" key="5">
    <source>
        <dbReference type="ARBA" id="ARBA00023136"/>
    </source>
</evidence>
<dbReference type="PANTHER" id="PTHR33514">
    <property type="entry name" value="PROTEIN ABCI12, CHLOROPLASTIC"/>
    <property type="match status" value="1"/>
</dbReference>
<feature type="transmembrane region" description="Helical" evidence="7">
    <location>
        <begin position="97"/>
        <end position="117"/>
    </location>
</feature>
<evidence type="ECO:0000256" key="1">
    <source>
        <dbReference type="ARBA" id="ARBA00004141"/>
    </source>
</evidence>
<evidence type="ECO:0000256" key="7">
    <source>
        <dbReference type="SAM" id="Phobius"/>
    </source>
</evidence>
<dbReference type="EMBL" id="RXMA01000030">
    <property type="protein sequence ID" value="RTR15855.1"/>
    <property type="molecule type" value="Genomic_DNA"/>
</dbReference>